<dbReference type="Gene3D" id="1.10.10.10">
    <property type="entry name" value="Winged helix-like DNA-binding domain superfamily/Winged helix DNA-binding domain"/>
    <property type="match status" value="1"/>
</dbReference>
<evidence type="ECO:0000259" key="8">
    <source>
        <dbReference type="PROSITE" id="PS51194"/>
    </source>
</evidence>
<dbReference type="GO" id="GO:0005694">
    <property type="term" value="C:chromosome"/>
    <property type="evidence" value="ECO:0007669"/>
    <property type="project" value="TreeGrafter"/>
</dbReference>
<evidence type="ECO:0000256" key="3">
    <source>
        <dbReference type="ARBA" id="ARBA00023235"/>
    </source>
</evidence>
<dbReference type="EC" id="5.6.2.4" evidence="6"/>
<dbReference type="Gene3D" id="3.40.50.300">
    <property type="entry name" value="P-loop containing nucleotide triphosphate hydrolases"/>
    <property type="match status" value="1"/>
</dbReference>
<gene>
    <name evidence="10" type="ORF">JXQ802_LOCUS41835</name>
    <name evidence="9" type="ORF">PYM288_LOCUS26992</name>
</gene>
<evidence type="ECO:0000256" key="5">
    <source>
        <dbReference type="ARBA" id="ARBA00034617"/>
    </source>
</evidence>
<dbReference type="Pfam" id="PF09382">
    <property type="entry name" value="RQC"/>
    <property type="match status" value="1"/>
</dbReference>
<dbReference type="GO" id="GO:0043138">
    <property type="term" value="F:3'-5' DNA helicase activity"/>
    <property type="evidence" value="ECO:0007669"/>
    <property type="project" value="UniProtKB-EC"/>
</dbReference>
<dbReference type="GO" id="GO:0009378">
    <property type="term" value="F:four-way junction helicase activity"/>
    <property type="evidence" value="ECO:0007669"/>
    <property type="project" value="TreeGrafter"/>
</dbReference>
<evidence type="ECO:0000256" key="1">
    <source>
        <dbReference type="ARBA" id="ARBA00005446"/>
    </source>
</evidence>
<comment type="catalytic activity">
    <reaction evidence="5">
        <text>Couples ATP hydrolysis with the unwinding of duplex DNA by translocating in the 3'-5' direction.</text>
        <dbReference type="EC" id="5.6.2.4"/>
    </reaction>
</comment>
<keyword evidence="11" id="KW-1185">Reference proteome</keyword>
<dbReference type="Proteomes" id="UP000663870">
    <property type="component" value="Unassembled WGS sequence"/>
</dbReference>
<keyword evidence="3" id="KW-0413">Isomerase</keyword>
<dbReference type="InterPro" id="IPR032284">
    <property type="entry name" value="RecQ_Zn-bd"/>
</dbReference>
<dbReference type="Proteomes" id="UP000663854">
    <property type="component" value="Unassembled WGS sequence"/>
</dbReference>
<dbReference type="Gene3D" id="1.25.40.20">
    <property type="entry name" value="Ankyrin repeat-containing domain"/>
    <property type="match status" value="1"/>
</dbReference>
<name>A0A815V984_9BILA</name>
<dbReference type="AlphaFoldDB" id="A0A815V984"/>
<keyword evidence="4" id="KW-0539">Nucleus</keyword>
<dbReference type="EMBL" id="CAJNOL010002725">
    <property type="protein sequence ID" value="CAF1525066.1"/>
    <property type="molecule type" value="Genomic_DNA"/>
</dbReference>
<dbReference type="PROSITE" id="PS51194">
    <property type="entry name" value="HELICASE_CTER"/>
    <property type="match status" value="1"/>
</dbReference>
<evidence type="ECO:0000256" key="6">
    <source>
        <dbReference type="ARBA" id="ARBA00034808"/>
    </source>
</evidence>
<dbReference type="GO" id="GO:0005634">
    <property type="term" value="C:nucleus"/>
    <property type="evidence" value="ECO:0007669"/>
    <property type="project" value="TreeGrafter"/>
</dbReference>
<dbReference type="InterPro" id="IPR036388">
    <property type="entry name" value="WH-like_DNA-bd_sf"/>
</dbReference>
<dbReference type="PANTHER" id="PTHR13710:SF153">
    <property type="entry name" value="RECQ-LIKE DNA HELICASE BLM"/>
    <property type="match status" value="1"/>
</dbReference>
<reference evidence="10" key="1">
    <citation type="submission" date="2021-02" db="EMBL/GenBank/DDBJ databases">
        <authorList>
            <person name="Nowell W R."/>
        </authorList>
    </citation>
    <scope>NUCLEOTIDE SEQUENCE</scope>
</reference>
<evidence type="ECO:0000256" key="2">
    <source>
        <dbReference type="ARBA" id="ARBA00023125"/>
    </source>
</evidence>
<dbReference type="GO" id="GO:0005737">
    <property type="term" value="C:cytoplasm"/>
    <property type="evidence" value="ECO:0007669"/>
    <property type="project" value="TreeGrafter"/>
</dbReference>
<protein>
    <recommendedName>
        <fullName evidence="6">DNA 3'-5' helicase</fullName>
        <ecNumber evidence="6">5.6.2.4</ecNumber>
    </recommendedName>
    <alternativeName>
        <fullName evidence="7">DNA 3'-5' helicase BLM</fullName>
    </alternativeName>
</protein>
<accession>A0A815V984</accession>
<dbReference type="SUPFAM" id="SSF48403">
    <property type="entry name" value="Ankyrin repeat"/>
    <property type="match status" value="1"/>
</dbReference>
<evidence type="ECO:0000256" key="4">
    <source>
        <dbReference type="ARBA" id="ARBA00023242"/>
    </source>
</evidence>
<dbReference type="InterPro" id="IPR001650">
    <property type="entry name" value="Helicase_C-like"/>
</dbReference>
<dbReference type="EMBL" id="CAJNOH010001705">
    <property type="protein sequence ID" value="CAF1243291.1"/>
    <property type="molecule type" value="Genomic_DNA"/>
</dbReference>
<evidence type="ECO:0000256" key="7">
    <source>
        <dbReference type="ARBA" id="ARBA00044542"/>
    </source>
</evidence>
<dbReference type="PANTHER" id="PTHR13710">
    <property type="entry name" value="DNA HELICASE RECQ FAMILY MEMBER"/>
    <property type="match status" value="1"/>
</dbReference>
<keyword evidence="2" id="KW-0238">DNA-binding</keyword>
<sequence length="472" mass="54096">MRWINDECQVICETVAFGMGIDKNNVRFVIHFSMLQSTEGYYHESGRAGRDGEIANCHLFYCYEDFIKMKRLILYDDELKCSVQTKQVRININLVYDYCLNKVICRRTQLLEYFGELFSSSECKRIMSTECDNCRQVYKTSSIDCTRISIEILKLVSDLNQTNSILSYIIDILRGINNKTIRDAGHHRLHAFNSCHQLTRLDTIDAVHETIEQIRPNQQNSQASTTAIHSFTLDKSEDTKMDVLRMEIENTIKNNKFTNSFNMNSLHPFKHDLEAALASIDAFTAAWNGDKDTVLEFVNKYPTLKDKPGLHGTTLLYSAAKNNCEMLVKYLIQEAHCAVNAQNEQQLEDVLQIHVSSTIASNALTRTITPVLQIIFLNRKGYQIIVSYNTTAGDITGTFNEYSSKTQTKLLSSCLLCIREACLALIKLSRCLNLDKNRIKHLLDRMRRLFPTDIKLPRTATELMKIIGMCNK</sequence>
<dbReference type="InterPro" id="IPR027417">
    <property type="entry name" value="P-loop_NTPase"/>
</dbReference>
<comment type="caution">
    <text evidence="10">The sequence shown here is derived from an EMBL/GenBank/DDBJ whole genome shotgun (WGS) entry which is preliminary data.</text>
</comment>
<comment type="similarity">
    <text evidence="1">Belongs to the helicase family. RecQ subfamily.</text>
</comment>
<dbReference type="InterPro" id="IPR018982">
    <property type="entry name" value="RQC_domain"/>
</dbReference>
<dbReference type="GO" id="GO:0003677">
    <property type="term" value="F:DNA binding"/>
    <property type="evidence" value="ECO:0007669"/>
    <property type="project" value="UniProtKB-KW"/>
</dbReference>
<evidence type="ECO:0000313" key="10">
    <source>
        <dbReference type="EMBL" id="CAF1525066.1"/>
    </source>
</evidence>
<evidence type="ECO:0000313" key="9">
    <source>
        <dbReference type="EMBL" id="CAF1243291.1"/>
    </source>
</evidence>
<dbReference type="Pfam" id="PF00271">
    <property type="entry name" value="Helicase_C"/>
    <property type="match status" value="1"/>
</dbReference>
<feature type="domain" description="Helicase C-terminal" evidence="8">
    <location>
        <begin position="1"/>
        <end position="96"/>
    </location>
</feature>
<evidence type="ECO:0000313" key="11">
    <source>
        <dbReference type="Proteomes" id="UP000663870"/>
    </source>
</evidence>
<dbReference type="InterPro" id="IPR036770">
    <property type="entry name" value="Ankyrin_rpt-contain_sf"/>
</dbReference>
<dbReference type="Pfam" id="PF16124">
    <property type="entry name" value="RecQ_Zn_bind"/>
    <property type="match status" value="1"/>
</dbReference>
<proteinExistence type="inferred from homology"/>
<dbReference type="SUPFAM" id="SSF52540">
    <property type="entry name" value="P-loop containing nucleoside triphosphate hydrolases"/>
    <property type="match status" value="1"/>
</dbReference>
<dbReference type="GO" id="GO:0000724">
    <property type="term" value="P:double-strand break repair via homologous recombination"/>
    <property type="evidence" value="ECO:0007669"/>
    <property type="project" value="TreeGrafter"/>
</dbReference>
<organism evidence="10 11">
    <name type="scientific">Rotaria sordida</name>
    <dbReference type="NCBI Taxonomy" id="392033"/>
    <lineage>
        <taxon>Eukaryota</taxon>
        <taxon>Metazoa</taxon>
        <taxon>Spiralia</taxon>
        <taxon>Gnathifera</taxon>
        <taxon>Rotifera</taxon>
        <taxon>Eurotatoria</taxon>
        <taxon>Bdelloidea</taxon>
        <taxon>Philodinida</taxon>
        <taxon>Philodinidae</taxon>
        <taxon>Rotaria</taxon>
    </lineage>
</organism>
<dbReference type="GO" id="GO:0006260">
    <property type="term" value="P:DNA replication"/>
    <property type="evidence" value="ECO:0007669"/>
    <property type="project" value="InterPro"/>
</dbReference>